<name>A0ABR4I7Z9_9EURO</name>
<organism evidence="1 2">
    <name type="scientific">Aspergillus granulosus</name>
    <dbReference type="NCBI Taxonomy" id="176169"/>
    <lineage>
        <taxon>Eukaryota</taxon>
        <taxon>Fungi</taxon>
        <taxon>Dikarya</taxon>
        <taxon>Ascomycota</taxon>
        <taxon>Pezizomycotina</taxon>
        <taxon>Eurotiomycetes</taxon>
        <taxon>Eurotiomycetidae</taxon>
        <taxon>Eurotiales</taxon>
        <taxon>Aspergillaceae</taxon>
        <taxon>Aspergillus</taxon>
        <taxon>Aspergillus subgen. Nidulantes</taxon>
    </lineage>
</organism>
<dbReference type="Proteomes" id="UP001610334">
    <property type="component" value="Unassembled WGS sequence"/>
</dbReference>
<keyword evidence="2" id="KW-1185">Reference proteome</keyword>
<accession>A0ABR4I7Z9</accession>
<comment type="caution">
    <text evidence="1">The sequence shown here is derived from an EMBL/GenBank/DDBJ whole genome shotgun (WGS) entry which is preliminary data.</text>
</comment>
<reference evidence="1 2" key="1">
    <citation type="submission" date="2024-07" db="EMBL/GenBank/DDBJ databases">
        <title>Section-level genome sequencing and comparative genomics of Aspergillus sections Usti and Cavernicolus.</title>
        <authorList>
            <consortium name="Lawrence Berkeley National Laboratory"/>
            <person name="Nybo J.L."/>
            <person name="Vesth T.C."/>
            <person name="Theobald S."/>
            <person name="Frisvad J.C."/>
            <person name="Larsen T.O."/>
            <person name="Kjaerboelling I."/>
            <person name="Rothschild-Mancinelli K."/>
            <person name="Lyhne E.K."/>
            <person name="Kogle M.E."/>
            <person name="Barry K."/>
            <person name="Clum A."/>
            <person name="Na H."/>
            <person name="Ledsgaard L."/>
            <person name="Lin J."/>
            <person name="Lipzen A."/>
            <person name="Kuo A."/>
            <person name="Riley R."/>
            <person name="Mondo S."/>
            <person name="Labutti K."/>
            <person name="Haridas S."/>
            <person name="Pangalinan J."/>
            <person name="Salamov A.A."/>
            <person name="Simmons B.A."/>
            <person name="Magnuson J.K."/>
            <person name="Chen J."/>
            <person name="Drula E."/>
            <person name="Henrissat B."/>
            <person name="Wiebenga A."/>
            <person name="Lubbers R.J."/>
            <person name="Gomes A.C."/>
            <person name="Makela M.R."/>
            <person name="Stajich J."/>
            <person name="Grigoriev I.V."/>
            <person name="Mortensen U.H."/>
            <person name="De Vries R.P."/>
            <person name="Baker S.E."/>
            <person name="Andersen M.R."/>
        </authorList>
    </citation>
    <scope>NUCLEOTIDE SEQUENCE [LARGE SCALE GENOMIC DNA]</scope>
    <source>
        <strain evidence="1 2">CBS 588.65</strain>
    </source>
</reference>
<evidence type="ECO:0008006" key="3">
    <source>
        <dbReference type="Google" id="ProtNLM"/>
    </source>
</evidence>
<dbReference type="EMBL" id="JBFXLT010000001">
    <property type="protein sequence ID" value="KAL2823092.1"/>
    <property type="molecule type" value="Genomic_DNA"/>
</dbReference>
<proteinExistence type="predicted"/>
<evidence type="ECO:0000313" key="1">
    <source>
        <dbReference type="EMBL" id="KAL2823092.1"/>
    </source>
</evidence>
<protein>
    <recommendedName>
        <fullName evidence="3">4Fe-4S ferredoxin-type domain-containing protein</fullName>
    </recommendedName>
</protein>
<sequence>MPFILCDFVPFIQMPDKDISNIQRTYIQHKATKSAGINTIKPPYLITRNLRPATMSLTDPATSTPTAVWVGIPYKPSPHECPSCALCTTGKDCPAAAHPFNTFHEKGLRCYECSACSHRGYEPPETGALVNAPKPYKKPPAGLYTNDASILALAEMQNSKATIYMAQHASEIPENGEIIAVSLRQQPDPAVIVEEARESVRRKLREVSLWFRLEFIPLVWSQHHTLLRIARIWKVIRIESIALIAIISIAVQFRGDVCPRPPRIRRSMYS</sequence>
<evidence type="ECO:0000313" key="2">
    <source>
        <dbReference type="Proteomes" id="UP001610334"/>
    </source>
</evidence>
<gene>
    <name evidence="1" type="ORF">BJX63DRAFT_6007</name>
</gene>